<dbReference type="SUPFAM" id="SSF53474">
    <property type="entry name" value="alpha/beta-Hydrolases"/>
    <property type="match status" value="1"/>
</dbReference>
<dbReference type="EMBL" id="STGJ01000010">
    <property type="protein sequence ID" value="TIC82146.1"/>
    <property type="molecule type" value="Genomic_DNA"/>
</dbReference>
<dbReference type="InterPro" id="IPR029058">
    <property type="entry name" value="AB_hydrolase_fold"/>
</dbReference>
<evidence type="ECO:0000313" key="2">
    <source>
        <dbReference type="EMBL" id="TIC82146.1"/>
    </source>
</evidence>
<name>A0A4T0UU10_9NEIS</name>
<dbReference type="Proteomes" id="UP000308891">
    <property type="component" value="Unassembled WGS sequence"/>
</dbReference>
<dbReference type="AlphaFoldDB" id="A0A4T0UU10"/>
<proteinExistence type="predicted"/>
<organism evidence="2 3">
    <name type="scientific">Crenobacter intestini</name>
    <dbReference type="NCBI Taxonomy" id="2563443"/>
    <lineage>
        <taxon>Bacteria</taxon>
        <taxon>Pseudomonadati</taxon>
        <taxon>Pseudomonadota</taxon>
        <taxon>Betaproteobacteria</taxon>
        <taxon>Neisseriales</taxon>
        <taxon>Neisseriaceae</taxon>
        <taxon>Crenobacter</taxon>
    </lineage>
</organism>
<keyword evidence="2" id="KW-0378">Hydrolase</keyword>
<dbReference type="GO" id="GO:0016787">
    <property type="term" value="F:hydrolase activity"/>
    <property type="evidence" value="ECO:0007669"/>
    <property type="project" value="UniProtKB-KW"/>
</dbReference>
<dbReference type="PANTHER" id="PTHR43194:SF2">
    <property type="entry name" value="PEROXISOMAL MEMBRANE PROTEIN LPX1"/>
    <property type="match status" value="1"/>
</dbReference>
<keyword evidence="3" id="KW-1185">Reference proteome</keyword>
<dbReference type="InterPro" id="IPR000073">
    <property type="entry name" value="AB_hydrolase_1"/>
</dbReference>
<evidence type="ECO:0000259" key="1">
    <source>
        <dbReference type="Pfam" id="PF00561"/>
    </source>
</evidence>
<dbReference type="OrthoDB" id="9780134at2"/>
<feature type="domain" description="AB hydrolase-1" evidence="1">
    <location>
        <begin position="32"/>
        <end position="139"/>
    </location>
</feature>
<dbReference type="Pfam" id="PF00561">
    <property type="entry name" value="Abhydrolase_1"/>
    <property type="match status" value="1"/>
</dbReference>
<evidence type="ECO:0000313" key="3">
    <source>
        <dbReference type="Proteomes" id="UP000308891"/>
    </source>
</evidence>
<dbReference type="Gene3D" id="3.40.50.1820">
    <property type="entry name" value="alpha/beta hydrolase"/>
    <property type="match status" value="1"/>
</dbReference>
<sequence length="308" mass="34340">MHTREESLYIDVGGGERLHLRRIRHATQEDGPPLLMLHGVMGNGRIFYSDSGKGLAPWLAAQGCDCFVLDLRGRGQSTPPISRASRHGQHETICADLPAAHALVRRLRPDRPAHWVAHSWGGVHMHSCLARHPEIAAGVANAVYFGSKRSVHVKNLNKLIEVDLFWNLAARALVRAVGYLPARKLRLGADNESDRSHLDSKRWAKVAPWVDADDGFDYRAAAQRVALPPTLYFAAPRDPCRGHVDDVRRFRDESGAHLGRVHLLSRALGHRHDYDHVSLLTHPDAAADHFPLALAWLLGDYAHVRENI</sequence>
<protein>
    <submittedName>
        <fullName evidence="2">Alpha/beta fold hydrolase</fullName>
    </submittedName>
</protein>
<dbReference type="InterPro" id="IPR050228">
    <property type="entry name" value="Carboxylesterase_BioH"/>
</dbReference>
<accession>A0A4T0UU10</accession>
<comment type="caution">
    <text evidence="2">The sequence shown here is derived from an EMBL/GenBank/DDBJ whole genome shotgun (WGS) entry which is preliminary data.</text>
</comment>
<gene>
    <name evidence="2" type="ORF">E5K04_10370</name>
</gene>
<reference evidence="2 3" key="1">
    <citation type="submission" date="2019-04" db="EMBL/GenBank/DDBJ databases">
        <title>Crenobacter sp. nov.</title>
        <authorList>
            <person name="Shi S."/>
        </authorList>
    </citation>
    <scope>NUCLEOTIDE SEQUENCE [LARGE SCALE GENOMIC DNA]</scope>
    <source>
        <strain evidence="2 3">GY 70310</strain>
    </source>
</reference>
<dbReference type="PANTHER" id="PTHR43194">
    <property type="entry name" value="HYDROLASE ALPHA/BETA FOLD FAMILY"/>
    <property type="match status" value="1"/>
</dbReference>
<dbReference type="RefSeq" id="WP_136553719.1">
    <property type="nucleotide sequence ID" value="NZ_STGJ01000010.1"/>
</dbReference>